<proteinExistence type="predicted"/>
<dbReference type="RefSeq" id="YP_009611678.1">
    <property type="nucleotide sequence ID" value="NC_042013.1"/>
</dbReference>
<dbReference type="Proteomes" id="UP000223025">
    <property type="component" value="Segment"/>
</dbReference>
<evidence type="ECO:0000313" key="2">
    <source>
        <dbReference type="Proteomes" id="UP000223025"/>
    </source>
</evidence>
<accession>A0A2L0UZ58</accession>
<organism evidence="1 2">
    <name type="scientific">Agrobacterium phage Atu_ph07</name>
    <dbReference type="NCBI Taxonomy" id="2024264"/>
    <lineage>
        <taxon>Viruses</taxon>
        <taxon>Duplodnaviria</taxon>
        <taxon>Heunggongvirae</taxon>
        <taxon>Uroviricota</taxon>
        <taxon>Caudoviricetes</taxon>
        <taxon>Polybotosvirus</taxon>
        <taxon>Polybotosvirus Atuph07</taxon>
    </lineage>
</organism>
<reference evidence="1 2" key="1">
    <citation type="submission" date="2017-06" db="EMBL/GenBank/DDBJ databases">
        <authorList>
            <person name="Kim H.J."/>
            <person name="Triplett B.A."/>
        </authorList>
    </citation>
    <scope>NUCLEOTIDE SEQUENCE [LARGE SCALE GENOMIC DNA]</scope>
</reference>
<dbReference type="KEGG" id="vg:40088016"/>
<name>A0A2L0UZ58_9CAUD</name>
<dbReference type="EMBL" id="MF403008">
    <property type="protein sequence ID" value="AUZ94825.1"/>
    <property type="molecule type" value="Genomic_DNA"/>
</dbReference>
<evidence type="ECO:0000313" key="1">
    <source>
        <dbReference type="EMBL" id="AUZ94825.1"/>
    </source>
</evidence>
<protein>
    <submittedName>
        <fullName evidence="1">Uncharacterized protein</fullName>
    </submittedName>
</protein>
<dbReference type="GeneID" id="40088016"/>
<sequence length="74" mass="8459">MKITTALSQYAKETGSSVVENEFTKDSLAELNQLVLRRNQEINDAIETIRKKYDPEIIELEESIALMVSMRLAK</sequence>
<keyword evidence="2" id="KW-1185">Reference proteome</keyword>